<comment type="caution">
    <text evidence="2">The sequence shown here is derived from an EMBL/GenBank/DDBJ whole genome shotgun (WGS) entry which is preliminary data.</text>
</comment>
<name>A0A2R6A8H9_9ARCH</name>
<keyword evidence="1" id="KW-0472">Membrane</keyword>
<feature type="transmembrane region" description="Helical" evidence="1">
    <location>
        <begin position="79"/>
        <end position="100"/>
    </location>
</feature>
<keyword evidence="1" id="KW-1133">Transmembrane helix</keyword>
<dbReference type="Proteomes" id="UP000240569">
    <property type="component" value="Unassembled WGS sequence"/>
</dbReference>
<evidence type="ECO:0000313" key="3">
    <source>
        <dbReference type="Proteomes" id="UP000240569"/>
    </source>
</evidence>
<feature type="transmembrane region" description="Helical" evidence="1">
    <location>
        <begin position="47"/>
        <end position="67"/>
    </location>
</feature>
<gene>
    <name evidence="2" type="ORF">B9Q02_11525</name>
</gene>
<proteinExistence type="predicted"/>
<protein>
    <submittedName>
        <fullName evidence="2">Uncharacterized protein</fullName>
    </submittedName>
</protein>
<evidence type="ECO:0000313" key="2">
    <source>
        <dbReference type="EMBL" id="PSN82583.1"/>
    </source>
</evidence>
<dbReference type="EMBL" id="NEXD01000144">
    <property type="protein sequence ID" value="PSN82583.1"/>
    <property type="molecule type" value="Genomic_DNA"/>
</dbReference>
<sequence length="164" mass="18796">MYLLNAKAFPEIALYKLYFVGSGVPSNYPAIWGLLSMIFKLSVYQSQLLDAIVELNLVIISTYFLITQIQQTLSQSTNGFLKLILSLILAVFFALNPFFLFADYKFLITFIAFMNTFFALQLYALKKLSKASYLAIQLLSIFFLTLAVNEYPLVWVFTFSYICC</sequence>
<keyword evidence="1" id="KW-0812">Transmembrane</keyword>
<evidence type="ECO:0000256" key="1">
    <source>
        <dbReference type="SAM" id="Phobius"/>
    </source>
</evidence>
<reference evidence="2 3" key="1">
    <citation type="submission" date="2017-04" db="EMBL/GenBank/DDBJ databases">
        <title>Novel microbial lineages endemic to geothermal iron-oxide mats fill important gaps in the evolutionary history of Archaea.</title>
        <authorList>
            <person name="Jay Z.J."/>
            <person name="Beam J.P."/>
            <person name="Dlakic M."/>
            <person name="Rusch D.B."/>
            <person name="Kozubal M.A."/>
            <person name="Inskeep W.P."/>
        </authorList>
    </citation>
    <scope>NUCLEOTIDE SEQUENCE [LARGE SCALE GENOMIC DNA]</scope>
    <source>
        <strain evidence="2">BE_D</strain>
    </source>
</reference>
<accession>A0A2R6A8H9</accession>
<dbReference type="AlphaFoldDB" id="A0A2R6A8H9"/>
<organism evidence="2 3">
    <name type="scientific">Candidatus Marsarchaeota G1 archaeon BE_D</name>
    <dbReference type="NCBI Taxonomy" id="1978156"/>
    <lineage>
        <taxon>Archaea</taxon>
        <taxon>Candidatus Marsarchaeota</taxon>
        <taxon>Candidatus Marsarchaeota group 1</taxon>
    </lineage>
</organism>
<feature type="transmembrane region" description="Helical" evidence="1">
    <location>
        <begin position="106"/>
        <end position="124"/>
    </location>
</feature>
<feature type="transmembrane region" description="Helical" evidence="1">
    <location>
        <begin position="12"/>
        <end position="35"/>
    </location>
</feature>